<feature type="transmembrane region" description="Helical" evidence="3">
    <location>
        <begin position="83"/>
        <end position="104"/>
    </location>
</feature>
<dbReference type="Pfam" id="PF13975">
    <property type="entry name" value="gag-asp_proteas"/>
    <property type="match status" value="1"/>
</dbReference>
<dbReference type="InterPro" id="IPR001995">
    <property type="entry name" value="Peptidase_A2_cat"/>
</dbReference>
<evidence type="ECO:0000256" key="2">
    <source>
        <dbReference type="SAM" id="MobiDB-lite"/>
    </source>
</evidence>
<proteinExistence type="predicted"/>
<feature type="transmembrane region" description="Helical" evidence="3">
    <location>
        <begin position="25"/>
        <end position="46"/>
    </location>
</feature>
<evidence type="ECO:0000259" key="4">
    <source>
        <dbReference type="PROSITE" id="PS50175"/>
    </source>
</evidence>
<keyword evidence="1 5" id="KW-0378">Hydrolase</keyword>
<keyword evidence="3" id="KW-0812">Transmembrane</keyword>
<keyword evidence="3" id="KW-1133">Transmembrane helix</keyword>
<dbReference type="RefSeq" id="WP_369059885.1">
    <property type="nucleotide sequence ID" value="NZ_CP158375.1"/>
</dbReference>
<gene>
    <name evidence="5" type="ORF">ABOZ73_00620</name>
</gene>
<reference evidence="5" key="1">
    <citation type="submission" date="2024-06" db="EMBL/GenBank/DDBJ databases">
        <title>Caulobacter inopinatus, sp. nov.</title>
        <authorList>
            <person name="Donachie S.P."/>
        </authorList>
    </citation>
    <scope>NUCLEOTIDE SEQUENCE</scope>
    <source>
        <strain evidence="5">73W</strain>
    </source>
</reference>
<dbReference type="AlphaFoldDB" id="A0AB39KUC7"/>
<feature type="compositionally biased region" description="Pro residues" evidence="2">
    <location>
        <begin position="9"/>
        <end position="18"/>
    </location>
</feature>
<dbReference type="InterPro" id="IPR001969">
    <property type="entry name" value="Aspartic_peptidase_AS"/>
</dbReference>
<dbReference type="Gene3D" id="2.40.70.10">
    <property type="entry name" value="Acid Proteases"/>
    <property type="match status" value="1"/>
</dbReference>
<protein>
    <submittedName>
        <fullName evidence="5">TIGR02281 family clan AA aspartic protease</fullName>
        <ecNumber evidence="5">3.4.23.-</ecNumber>
    </submittedName>
</protein>
<dbReference type="CDD" id="cd05483">
    <property type="entry name" value="retropepsin_like_bacteria"/>
    <property type="match status" value="1"/>
</dbReference>
<dbReference type="InterPro" id="IPR034122">
    <property type="entry name" value="Retropepsin-like_bacterial"/>
</dbReference>
<dbReference type="InterPro" id="IPR011969">
    <property type="entry name" value="Clan_AA_Asp_peptidase_C"/>
</dbReference>
<dbReference type="InterPro" id="IPR021109">
    <property type="entry name" value="Peptidase_aspartic_dom_sf"/>
</dbReference>
<dbReference type="NCBIfam" id="TIGR02281">
    <property type="entry name" value="clan_AA_DTGA"/>
    <property type="match status" value="1"/>
</dbReference>
<feature type="region of interest" description="Disordered" evidence="2">
    <location>
        <begin position="1"/>
        <end position="20"/>
    </location>
</feature>
<organism evidence="5">
    <name type="scientific">Caulobacter sp. 73W</name>
    <dbReference type="NCBI Taxonomy" id="3161137"/>
    <lineage>
        <taxon>Bacteria</taxon>
        <taxon>Pseudomonadati</taxon>
        <taxon>Pseudomonadota</taxon>
        <taxon>Alphaproteobacteria</taxon>
        <taxon>Caulobacterales</taxon>
        <taxon>Caulobacteraceae</taxon>
        <taxon>Caulobacter</taxon>
    </lineage>
</organism>
<keyword evidence="5" id="KW-0645">Protease</keyword>
<dbReference type="EMBL" id="CP158375">
    <property type="protein sequence ID" value="XDO96968.1"/>
    <property type="molecule type" value="Genomic_DNA"/>
</dbReference>
<feature type="domain" description="Peptidase A2" evidence="4">
    <location>
        <begin position="153"/>
        <end position="194"/>
    </location>
</feature>
<feature type="transmembrane region" description="Helical" evidence="3">
    <location>
        <begin position="58"/>
        <end position="76"/>
    </location>
</feature>
<accession>A0AB39KUC7</accession>
<dbReference type="PROSITE" id="PS50175">
    <property type="entry name" value="ASP_PROT_RETROV"/>
    <property type="match status" value="1"/>
</dbReference>
<name>A0AB39KUC7_9CAUL</name>
<sequence length="256" mass="28179">MQPDRNPWSPEPQEPQEPPRSGERVWIWVLVIVAVVGVVLALARAFPEAVQTGEDWANVGYGVGLVALVSTVLLRVRRGNIGLYLRYAAIWSGIIAVLVLGYAYRDEIAGVPQRLKTTFNVGNPVQVSEREMVVPQDETGSYVIVGRVNGQRVRFLVDTGATETVLSPEDARRLGIDTERLDYAYEAETANGVGYGAAWRAASIEVGAVKAADFDMTINKTPMRASLLGLSFLSRFESIEFRGRQLILKWRETSAG</sequence>
<evidence type="ECO:0000256" key="1">
    <source>
        <dbReference type="ARBA" id="ARBA00022801"/>
    </source>
</evidence>
<evidence type="ECO:0000256" key="3">
    <source>
        <dbReference type="SAM" id="Phobius"/>
    </source>
</evidence>
<dbReference type="EC" id="3.4.23.-" evidence="5"/>
<dbReference type="PROSITE" id="PS00141">
    <property type="entry name" value="ASP_PROTEASE"/>
    <property type="match status" value="1"/>
</dbReference>
<evidence type="ECO:0000313" key="5">
    <source>
        <dbReference type="EMBL" id="XDO96968.1"/>
    </source>
</evidence>
<dbReference type="GO" id="GO:0006508">
    <property type="term" value="P:proteolysis"/>
    <property type="evidence" value="ECO:0007669"/>
    <property type="project" value="UniProtKB-KW"/>
</dbReference>
<dbReference type="SUPFAM" id="SSF50630">
    <property type="entry name" value="Acid proteases"/>
    <property type="match status" value="1"/>
</dbReference>
<dbReference type="GO" id="GO:0004190">
    <property type="term" value="F:aspartic-type endopeptidase activity"/>
    <property type="evidence" value="ECO:0007669"/>
    <property type="project" value="InterPro"/>
</dbReference>
<keyword evidence="3" id="KW-0472">Membrane</keyword>